<comment type="function">
    <text evidence="9">An essential GTPase which binds GTP, GDP and possibly (p)ppGpp with moderate affinity, with high nucleotide exchange rates and a fairly low GTP hydrolysis rate. Plays a role in control of the cell cycle, stress response, ribosome biogenesis and in those bacteria that undergo differentiation, in morphogenesis control.</text>
</comment>
<dbReference type="InterPro" id="IPR045086">
    <property type="entry name" value="OBG_GTPase"/>
</dbReference>
<protein>
    <recommendedName>
        <fullName evidence="9">GTPase Obg</fullName>
        <ecNumber evidence="9">3.6.5.-</ecNumber>
    </recommendedName>
    <alternativeName>
        <fullName evidence="9">GTP-binding protein Obg</fullName>
    </alternativeName>
</protein>
<sequence length="517" mass="54645">MATFVDQVTLHLRAGGGGDGCVSVKREKFKPLAGPDGGNGGNGGSIILVSDLGTTTLLGHHRAPHRKSDHGGPGMGDHRAGFAGPDIELAVPVGTVVKDADGNELIDMDVAGVRFVAAPGGMGGLGNAALATTKRKAPGFALLGTPGWEGDILLELKVVADIALVGYPSAGKSSLIAAISAAKPKIADYPFTTLHPNLGVVQAGETRFTVADVPGLIEGASEGKGLGLEFLRHVERCTALLHVLDCATLEPGRDPLSDLDIILGELAAYPVPEGQTPLLERPQLIALNKIDVPDGRELASFVRAELEGRGYRVFDVSAVSREGLRELNFALAELVEADRAIRALEPVAERIVMRPRAVNEVDFTVRVEGGSGGDIYRVLGEKPERWVAQTNFTNDEAIGFLADRLAKLGVEEQLFKSGAVSGSTVIIGAGNGVIFDWEPTLTSTAELVTAPRGTDSRLDDSTRMTSNKRRETYLQRMDAKAAARAELQSERTAGVWNVDDEIALARESEDDDAASRD</sequence>
<gene>
    <name evidence="9" type="primary">obg</name>
    <name evidence="13" type="ORF">B0I08_101269</name>
</gene>
<keyword evidence="6 9" id="KW-0378">Hydrolase</keyword>
<dbReference type="InterPro" id="IPR036726">
    <property type="entry name" value="GTP1_OBG_dom_sf"/>
</dbReference>
<dbReference type="GO" id="GO:0005737">
    <property type="term" value="C:cytoplasm"/>
    <property type="evidence" value="ECO:0007669"/>
    <property type="project" value="UniProtKB-SubCell"/>
</dbReference>
<dbReference type="PANTHER" id="PTHR11702:SF31">
    <property type="entry name" value="MITOCHONDRIAL RIBOSOME-ASSOCIATED GTPASE 2"/>
    <property type="match status" value="1"/>
</dbReference>
<evidence type="ECO:0000259" key="10">
    <source>
        <dbReference type="PROSITE" id="PS51710"/>
    </source>
</evidence>
<dbReference type="SUPFAM" id="SSF82051">
    <property type="entry name" value="Obg GTP-binding protein N-terminal domain"/>
    <property type="match status" value="1"/>
</dbReference>
<evidence type="ECO:0000256" key="7">
    <source>
        <dbReference type="ARBA" id="ARBA00022842"/>
    </source>
</evidence>
<evidence type="ECO:0000256" key="4">
    <source>
        <dbReference type="ARBA" id="ARBA00022723"/>
    </source>
</evidence>
<dbReference type="HAMAP" id="MF_01454">
    <property type="entry name" value="GTPase_Obg"/>
    <property type="match status" value="1"/>
</dbReference>
<keyword evidence="4 9" id="KW-0479">Metal-binding</keyword>
<dbReference type="GO" id="GO:0003924">
    <property type="term" value="F:GTPase activity"/>
    <property type="evidence" value="ECO:0007669"/>
    <property type="project" value="UniProtKB-UniRule"/>
</dbReference>
<dbReference type="NCBIfam" id="NF008956">
    <property type="entry name" value="PRK12299.1"/>
    <property type="match status" value="1"/>
</dbReference>
<dbReference type="InterPro" id="IPR015349">
    <property type="entry name" value="OCT_dom"/>
</dbReference>
<dbReference type="InterPro" id="IPR014100">
    <property type="entry name" value="GTP-bd_Obg/CgtA"/>
</dbReference>
<feature type="binding site" evidence="9">
    <location>
        <begin position="317"/>
        <end position="319"/>
    </location>
    <ligand>
        <name>GTP</name>
        <dbReference type="ChEBI" id="CHEBI:37565"/>
    </ligand>
</feature>
<name>A0A2T0VIU0_9MICO</name>
<feature type="binding site" evidence="9">
    <location>
        <begin position="191"/>
        <end position="195"/>
    </location>
    <ligand>
        <name>GTP</name>
        <dbReference type="ChEBI" id="CHEBI:37565"/>
    </ligand>
</feature>
<dbReference type="InterPro" id="IPR036346">
    <property type="entry name" value="GTP-bd_prot_GTP1/OBG_C_sf"/>
</dbReference>
<evidence type="ECO:0000256" key="2">
    <source>
        <dbReference type="ARBA" id="ARBA00007699"/>
    </source>
</evidence>
<comment type="caution">
    <text evidence="13">The sequence shown here is derived from an EMBL/GenBank/DDBJ whole genome shotgun (WGS) entry which is preliminary data.</text>
</comment>
<dbReference type="PROSITE" id="PS51881">
    <property type="entry name" value="OCT"/>
    <property type="match status" value="1"/>
</dbReference>
<evidence type="ECO:0000256" key="5">
    <source>
        <dbReference type="ARBA" id="ARBA00022741"/>
    </source>
</evidence>
<feature type="binding site" evidence="9">
    <location>
        <position position="193"/>
    </location>
    <ligand>
        <name>Mg(2+)</name>
        <dbReference type="ChEBI" id="CHEBI:18420"/>
    </ligand>
</feature>
<dbReference type="PROSITE" id="PS00905">
    <property type="entry name" value="GTP1_OBG"/>
    <property type="match status" value="1"/>
</dbReference>
<evidence type="ECO:0000259" key="11">
    <source>
        <dbReference type="PROSITE" id="PS51881"/>
    </source>
</evidence>
<feature type="domain" description="OCT" evidence="11">
    <location>
        <begin position="355"/>
        <end position="439"/>
    </location>
</feature>
<keyword evidence="3 9" id="KW-0963">Cytoplasm</keyword>
<evidence type="ECO:0000256" key="3">
    <source>
        <dbReference type="ARBA" id="ARBA00022490"/>
    </source>
</evidence>
<comment type="similarity">
    <text evidence="2 9">Belongs to the TRAFAC class OBG-HflX-like GTPase superfamily. OBG GTPase family.</text>
</comment>
<dbReference type="NCBIfam" id="TIGR03595">
    <property type="entry name" value="Obg_CgtA_exten"/>
    <property type="match status" value="1"/>
</dbReference>
<dbReference type="NCBIfam" id="NF008955">
    <property type="entry name" value="PRK12297.1"/>
    <property type="match status" value="1"/>
</dbReference>
<keyword evidence="8 9" id="KW-0342">GTP-binding</keyword>
<dbReference type="GO" id="GO:0000287">
    <property type="term" value="F:magnesium ion binding"/>
    <property type="evidence" value="ECO:0007669"/>
    <property type="project" value="InterPro"/>
</dbReference>
<feature type="domain" description="Obg" evidence="12">
    <location>
        <begin position="2"/>
        <end position="159"/>
    </location>
</feature>
<dbReference type="GO" id="GO:0005525">
    <property type="term" value="F:GTP binding"/>
    <property type="evidence" value="ECO:0007669"/>
    <property type="project" value="UniProtKB-UniRule"/>
</dbReference>
<dbReference type="CDD" id="cd01898">
    <property type="entry name" value="Obg"/>
    <property type="match status" value="1"/>
</dbReference>
<feature type="binding site" evidence="9">
    <location>
        <begin position="166"/>
        <end position="173"/>
    </location>
    <ligand>
        <name>GTP</name>
        <dbReference type="ChEBI" id="CHEBI:37565"/>
    </ligand>
</feature>
<dbReference type="Gene3D" id="3.40.50.300">
    <property type="entry name" value="P-loop containing nucleotide triphosphate hydrolases"/>
    <property type="match status" value="1"/>
</dbReference>
<dbReference type="Pfam" id="PF01018">
    <property type="entry name" value="GTP1_OBG"/>
    <property type="match status" value="1"/>
</dbReference>
<dbReference type="NCBIfam" id="TIGR02729">
    <property type="entry name" value="Obg_CgtA"/>
    <property type="match status" value="1"/>
</dbReference>
<evidence type="ECO:0000259" key="12">
    <source>
        <dbReference type="PROSITE" id="PS51883"/>
    </source>
</evidence>
<dbReference type="InterPro" id="IPR006169">
    <property type="entry name" value="GTP1_OBG_dom"/>
</dbReference>
<keyword evidence="5 9" id="KW-0547">Nucleotide-binding</keyword>
<dbReference type="GO" id="GO:0042254">
    <property type="term" value="P:ribosome biogenesis"/>
    <property type="evidence" value="ECO:0007669"/>
    <property type="project" value="UniProtKB-UniRule"/>
</dbReference>
<comment type="subcellular location">
    <subcellularLocation>
        <location evidence="9">Cytoplasm</location>
    </subcellularLocation>
</comment>
<dbReference type="InterPro" id="IPR031167">
    <property type="entry name" value="G_OBG"/>
</dbReference>
<dbReference type="Gene3D" id="2.70.210.12">
    <property type="entry name" value="GTP1/OBG domain"/>
    <property type="match status" value="1"/>
</dbReference>
<dbReference type="Gene3D" id="3.30.300.350">
    <property type="entry name" value="GTP-binding protein OBG, C-terminal domain"/>
    <property type="match status" value="1"/>
</dbReference>
<dbReference type="InterPro" id="IPR006073">
    <property type="entry name" value="GTP-bd"/>
</dbReference>
<feature type="domain" description="OBG-type G" evidence="10">
    <location>
        <begin position="160"/>
        <end position="336"/>
    </location>
</feature>
<comment type="cofactor">
    <cofactor evidence="1 9">
        <name>Mg(2+)</name>
        <dbReference type="ChEBI" id="CHEBI:18420"/>
    </cofactor>
</comment>
<dbReference type="Pfam" id="PF09269">
    <property type="entry name" value="DUF1967"/>
    <property type="match status" value="1"/>
</dbReference>
<dbReference type="FunFam" id="2.70.210.12:FF:000001">
    <property type="entry name" value="GTPase Obg"/>
    <property type="match status" value="1"/>
</dbReference>
<proteinExistence type="inferred from homology"/>
<dbReference type="PRINTS" id="PR00326">
    <property type="entry name" value="GTP1OBG"/>
</dbReference>
<comment type="subunit">
    <text evidence="9">Monomer.</text>
</comment>
<evidence type="ECO:0000313" key="14">
    <source>
        <dbReference type="Proteomes" id="UP000237983"/>
    </source>
</evidence>
<dbReference type="PANTHER" id="PTHR11702">
    <property type="entry name" value="DEVELOPMENTALLY REGULATED GTP-BINDING PROTEIN-RELATED"/>
    <property type="match status" value="1"/>
</dbReference>
<dbReference type="InterPro" id="IPR027417">
    <property type="entry name" value="P-loop_NTPase"/>
</dbReference>
<feature type="binding site" evidence="9">
    <location>
        <position position="173"/>
    </location>
    <ligand>
        <name>Mg(2+)</name>
        <dbReference type="ChEBI" id="CHEBI:18420"/>
    </ligand>
</feature>
<dbReference type="InterPro" id="IPR006074">
    <property type="entry name" value="GTP1-OBG_CS"/>
</dbReference>
<feature type="binding site" evidence="9">
    <location>
        <begin position="212"/>
        <end position="215"/>
    </location>
    <ligand>
        <name>GTP</name>
        <dbReference type="ChEBI" id="CHEBI:37565"/>
    </ligand>
</feature>
<dbReference type="NCBIfam" id="NF008954">
    <property type="entry name" value="PRK12296.1"/>
    <property type="match status" value="1"/>
</dbReference>
<dbReference type="SUPFAM" id="SSF102741">
    <property type="entry name" value="Obg GTP-binding protein C-terminal domain"/>
    <property type="match status" value="1"/>
</dbReference>
<dbReference type="PROSITE" id="PS51710">
    <property type="entry name" value="G_OBG"/>
    <property type="match status" value="1"/>
</dbReference>
<dbReference type="Proteomes" id="UP000237983">
    <property type="component" value="Unassembled WGS sequence"/>
</dbReference>
<dbReference type="EMBL" id="PVTL01000001">
    <property type="protein sequence ID" value="PRY70142.1"/>
    <property type="molecule type" value="Genomic_DNA"/>
</dbReference>
<feature type="binding site" evidence="9">
    <location>
        <begin position="288"/>
        <end position="291"/>
    </location>
    <ligand>
        <name>GTP</name>
        <dbReference type="ChEBI" id="CHEBI:37565"/>
    </ligand>
</feature>
<dbReference type="OrthoDB" id="9807318at2"/>
<accession>A0A2T0VIU0</accession>
<evidence type="ECO:0000256" key="1">
    <source>
        <dbReference type="ARBA" id="ARBA00001946"/>
    </source>
</evidence>
<organism evidence="13 14">
    <name type="scientific">Glaciihabitans tibetensis</name>
    <dbReference type="NCBI Taxonomy" id="1266600"/>
    <lineage>
        <taxon>Bacteria</taxon>
        <taxon>Bacillati</taxon>
        <taxon>Actinomycetota</taxon>
        <taxon>Actinomycetes</taxon>
        <taxon>Micrococcales</taxon>
        <taxon>Microbacteriaceae</taxon>
        <taxon>Glaciihabitans</taxon>
    </lineage>
</organism>
<dbReference type="AlphaFoldDB" id="A0A2T0VIU0"/>
<evidence type="ECO:0000256" key="8">
    <source>
        <dbReference type="ARBA" id="ARBA00023134"/>
    </source>
</evidence>
<dbReference type="RefSeq" id="WP_106209059.1">
    <property type="nucleotide sequence ID" value="NZ_PVTL01000001.1"/>
</dbReference>
<evidence type="ECO:0000256" key="9">
    <source>
        <dbReference type="HAMAP-Rule" id="MF_01454"/>
    </source>
</evidence>
<keyword evidence="7 9" id="KW-0460">Magnesium</keyword>
<dbReference type="PROSITE" id="PS51883">
    <property type="entry name" value="OBG"/>
    <property type="match status" value="1"/>
</dbReference>
<reference evidence="13 14" key="1">
    <citation type="submission" date="2018-03" db="EMBL/GenBank/DDBJ databases">
        <title>Genomic Encyclopedia of Type Strains, Phase III (KMG-III): the genomes of soil and plant-associated and newly described type strains.</title>
        <authorList>
            <person name="Whitman W."/>
        </authorList>
    </citation>
    <scope>NUCLEOTIDE SEQUENCE [LARGE SCALE GENOMIC DNA]</scope>
    <source>
        <strain evidence="13 14">CGMCC 1.12484</strain>
    </source>
</reference>
<evidence type="ECO:0000313" key="13">
    <source>
        <dbReference type="EMBL" id="PRY70142.1"/>
    </source>
</evidence>
<dbReference type="Pfam" id="PF01926">
    <property type="entry name" value="MMR_HSR1"/>
    <property type="match status" value="1"/>
</dbReference>
<dbReference type="SUPFAM" id="SSF52540">
    <property type="entry name" value="P-loop containing nucleoside triphosphate hydrolases"/>
    <property type="match status" value="1"/>
</dbReference>
<dbReference type="EC" id="3.6.5.-" evidence="9"/>
<evidence type="ECO:0000256" key="6">
    <source>
        <dbReference type="ARBA" id="ARBA00022801"/>
    </source>
</evidence>
<keyword evidence="14" id="KW-1185">Reference proteome</keyword>